<dbReference type="OrthoDB" id="6162375at2759"/>
<gene>
    <name evidence="6" type="ORF">IWQ60_002199</name>
</gene>
<keyword evidence="2" id="KW-0813">Transport</keyword>
<evidence type="ECO:0000256" key="2">
    <source>
        <dbReference type="ARBA" id="ARBA00022448"/>
    </source>
</evidence>
<accession>A0A9W8E193</accession>
<protein>
    <recommendedName>
        <fullName evidence="5">Nucleoporin Nup54 alpha-helical domain-containing protein</fullName>
    </recommendedName>
</protein>
<keyword evidence="3" id="KW-0539">Nucleus</keyword>
<dbReference type="GO" id="GO:0006999">
    <property type="term" value="P:nuclear pore organization"/>
    <property type="evidence" value="ECO:0007669"/>
    <property type="project" value="TreeGrafter"/>
</dbReference>
<evidence type="ECO:0000313" key="6">
    <source>
        <dbReference type="EMBL" id="KAJ1928289.1"/>
    </source>
</evidence>
<dbReference type="EMBL" id="JANBPT010000080">
    <property type="protein sequence ID" value="KAJ1928289.1"/>
    <property type="molecule type" value="Genomic_DNA"/>
</dbReference>
<dbReference type="Proteomes" id="UP001150569">
    <property type="component" value="Unassembled WGS sequence"/>
</dbReference>
<dbReference type="InterPro" id="IPR024864">
    <property type="entry name" value="Nup54/Nup57/Nup44"/>
</dbReference>
<dbReference type="AlphaFoldDB" id="A0A9W8E193"/>
<dbReference type="GO" id="GO:0036228">
    <property type="term" value="P:protein localization to nuclear inner membrane"/>
    <property type="evidence" value="ECO:0007669"/>
    <property type="project" value="TreeGrafter"/>
</dbReference>
<reference evidence="6" key="1">
    <citation type="submission" date="2022-07" db="EMBL/GenBank/DDBJ databases">
        <title>Phylogenomic reconstructions and comparative analyses of Kickxellomycotina fungi.</title>
        <authorList>
            <person name="Reynolds N.K."/>
            <person name="Stajich J.E."/>
            <person name="Barry K."/>
            <person name="Grigoriev I.V."/>
            <person name="Crous P."/>
            <person name="Smith M.E."/>
        </authorList>
    </citation>
    <scope>NUCLEOTIDE SEQUENCE</scope>
    <source>
        <strain evidence="6">RSA 861</strain>
    </source>
</reference>
<dbReference type="GO" id="GO:0017056">
    <property type="term" value="F:structural constituent of nuclear pore"/>
    <property type="evidence" value="ECO:0007669"/>
    <property type="project" value="TreeGrafter"/>
</dbReference>
<feature type="domain" description="Nucleoporin Nup54 alpha-helical" evidence="5">
    <location>
        <begin position="220"/>
        <end position="357"/>
    </location>
</feature>
<proteinExistence type="predicted"/>
<feature type="compositionally biased region" description="Polar residues" evidence="4">
    <location>
        <begin position="278"/>
        <end position="292"/>
    </location>
</feature>
<evidence type="ECO:0000259" key="5">
    <source>
        <dbReference type="Pfam" id="PF13874"/>
    </source>
</evidence>
<comment type="subcellular location">
    <subcellularLocation>
        <location evidence="1">Nucleus</location>
    </subcellularLocation>
</comment>
<evidence type="ECO:0000256" key="1">
    <source>
        <dbReference type="ARBA" id="ARBA00004123"/>
    </source>
</evidence>
<dbReference type="PANTHER" id="PTHR13000:SF0">
    <property type="entry name" value="NUCLEOPORIN P54"/>
    <property type="match status" value="1"/>
</dbReference>
<dbReference type="PANTHER" id="PTHR13000">
    <property type="entry name" value="NUCLEOPORIN P54"/>
    <property type="match status" value="1"/>
</dbReference>
<sequence length="423" mass="45025">MFGSATGAGFGTAQPAATSGFGAAAAATPTGFGSTIKRSLSNPGLNATALKPPTFGGAFGGGFGSQTSAAPAAPAFGAAVTSTVTTIAFGSLTSTAPSGSTGTFGTPATTAPTTGLFASAGTPAGGGFGASTGASATGFGATSAPSGWGAANPTPATSAPGLQPQSMAQISHLQQHNQDNVWDQLMLIKEMWNPHSPLCQFKHYFYNLVDPQQVHLYTCPPDHDPALWDQAQQDNPDRTCLVPALAVGFEDLRKRAEQQRAESEAHAAKAEEIAQKLTQLQTRHQVDTQSKLTEYRRRNQEQSQRIQRLMKLAQVVRFRGQTLRPEEEIMRVRLERMQGELSRPGQLQRRAQDLWTQTQSLLAATNRVAQTRHGSIRYEVANDVDLETCVNLLDNYQAGLTQLTGVMQKDIKDTKALLEGRTA</sequence>
<dbReference type="Gene3D" id="1.20.5.490">
    <property type="entry name" value="Single helix bin"/>
    <property type="match status" value="1"/>
</dbReference>
<evidence type="ECO:0000313" key="7">
    <source>
        <dbReference type="Proteomes" id="UP001150569"/>
    </source>
</evidence>
<feature type="region of interest" description="Disordered" evidence="4">
    <location>
        <begin position="278"/>
        <end position="300"/>
    </location>
</feature>
<dbReference type="GO" id="GO:0044613">
    <property type="term" value="C:nuclear pore central transport channel"/>
    <property type="evidence" value="ECO:0007669"/>
    <property type="project" value="TreeGrafter"/>
</dbReference>
<keyword evidence="7" id="KW-1185">Reference proteome</keyword>
<evidence type="ECO:0000256" key="3">
    <source>
        <dbReference type="ARBA" id="ARBA00023242"/>
    </source>
</evidence>
<dbReference type="GO" id="GO:0006607">
    <property type="term" value="P:NLS-bearing protein import into nucleus"/>
    <property type="evidence" value="ECO:0007669"/>
    <property type="project" value="TreeGrafter"/>
</dbReference>
<evidence type="ECO:0000256" key="4">
    <source>
        <dbReference type="SAM" id="MobiDB-lite"/>
    </source>
</evidence>
<comment type="caution">
    <text evidence="6">The sequence shown here is derived from an EMBL/GenBank/DDBJ whole genome shotgun (WGS) entry which is preliminary data.</text>
</comment>
<dbReference type="InterPro" id="IPR025712">
    <property type="entry name" value="Nup54_alpha-helical_dom"/>
</dbReference>
<dbReference type="Pfam" id="PF13874">
    <property type="entry name" value="Nup54"/>
    <property type="match status" value="1"/>
</dbReference>
<name>A0A9W8E193_9FUNG</name>
<organism evidence="6 7">
    <name type="scientific">Tieghemiomyces parasiticus</name>
    <dbReference type="NCBI Taxonomy" id="78921"/>
    <lineage>
        <taxon>Eukaryota</taxon>
        <taxon>Fungi</taxon>
        <taxon>Fungi incertae sedis</taxon>
        <taxon>Zoopagomycota</taxon>
        <taxon>Kickxellomycotina</taxon>
        <taxon>Dimargaritomycetes</taxon>
        <taxon>Dimargaritales</taxon>
        <taxon>Dimargaritaceae</taxon>
        <taxon>Tieghemiomyces</taxon>
    </lineage>
</organism>